<dbReference type="AlphaFoldDB" id="A0A4R5B9V7"/>
<dbReference type="Pfam" id="PF10431">
    <property type="entry name" value="ClpB_D2-small"/>
    <property type="match status" value="1"/>
</dbReference>
<evidence type="ECO:0000313" key="7">
    <source>
        <dbReference type="EMBL" id="TDD80494.1"/>
    </source>
</evidence>
<dbReference type="Pfam" id="PF07724">
    <property type="entry name" value="AAA_2"/>
    <property type="match status" value="1"/>
</dbReference>
<sequence length="299" mass="32259">ARVGLADPERPIGNFLFLGPTGVGKTELARALAQALFGDAGRLLRLDMGEFQEKHSVSRLIGAPPGYVGYGESGQLTDRVRRQPYSVVLLDEVEKAHPDVFNTLLQVLDAGRLTDSQGRLVDFRNVVVIMTSNLGADRILDSGGDAAASAVVVLEELRGFFRPEFINRIDDVVVFRPLGIEQLRRIGGLLLERTRAQLADKGMRLSVTDAGLDWLVERGHQPEFGARPLRRVISRELDNRLARMVLGGEAGAGDEITVDAAGGELRLSVGQVWRPVAGGRHAAAGENSPLPAQRSGAFG</sequence>
<comment type="caution">
    <text evidence="7">The sequence shown here is derived from an EMBL/GenBank/DDBJ whole genome shotgun (WGS) entry which is preliminary data.</text>
</comment>
<dbReference type="RefSeq" id="WP_132686749.1">
    <property type="nucleotide sequence ID" value="NZ_SMLA01000095.1"/>
</dbReference>
<dbReference type="InterPro" id="IPR001270">
    <property type="entry name" value="ClpA/B"/>
</dbReference>
<dbReference type="CDD" id="cd19499">
    <property type="entry name" value="RecA-like_ClpB_Hsp104-like"/>
    <property type="match status" value="1"/>
</dbReference>
<dbReference type="GO" id="GO:0005737">
    <property type="term" value="C:cytoplasm"/>
    <property type="evidence" value="ECO:0007669"/>
    <property type="project" value="TreeGrafter"/>
</dbReference>
<dbReference type="InterPro" id="IPR003959">
    <property type="entry name" value="ATPase_AAA_core"/>
</dbReference>
<evidence type="ECO:0000313" key="8">
    <source>
        <dbReference type="Proteomes" id="UP000294723"/>
    </source>
</evidence>
<evidence type="ECO:0000256" key="4">
    <source>
        <dbReference type="SAM" id="MobiDB-lite"/>
    </source>
</evidence>
<dbReference type="FunFam" id="3.40.50.300:FF:000025">
    <property type="entry name" value="ATP-dependent Clp protease subunit"/>
    <property type="match status" value="1"/>
</dbReference>
<keyword evidence="2" id="KW-0067">ATP-binding</keyword>
<dbReference type="InterPro" id="IPR050130">
    <property type="entry name" value="ClpA_ClpB"/>
</dbReference>
<feature type="region of interest" description="Disordered" evidence="4">
    <location>
        <begin position="280"/>
        <end position="299"/>
    </location>
</feature>
<evidence type="ECO:0000259" key="6">
    <source>
        <dbReference type="SMART" id="SM01086"/>
    </source>
</evidence>
<evidence type="ECO:0000259" key="5">
    <source>
        <dbReference type="SMART" id="SM00382"/>
    </source>
</evidence>
<dbReference type="InterPro" id="IPR027417">
    <property type="entry name" value="P-loop_NTPase"/>
</dbReference>
<dbReference type="SMART" id="SM00382">
    <property type="entry name" value="AAA"/>
    <property type="match status" value="1"/>
</dbReference>
<evidence type="ECO:0000256" key="3">
    <source>
        <dbReference type="ARBA" id="ARBA00023186"/>
    </source>
</evidence>
<dbReference type="GO" id="GO:0016887">
    <property type="term" value="F:ATP hydrolysis activity"/>
    <property type="evidence" value="ECO:0007669"/>
    <property type="project" value="InterPro"/>
</dbReference>
<dbReference type="SMART" id="SM01086">
    <property type="entry name" value="ClpB_D2-small"/>
    <property type="match status" value="1"/>
</dbReference>
<dbReference type="PANTHER" id="PTHR11638">
    <property type="entry name" value="ATP-DEPENDENT CLP PROTEASE"/>
    <property type="match status" value="1"/>
</dbReference>
<protein>
    <submittedName>
        <fullName evidence="7">AAA family ATPase</fullName>
    </submittedName>
</protein>
<keyword evidence="1" id="KW-0547">Nucleotide-binding</keyword>
<evidence type="ECO:0000256" key="1">
    <source>
        <dbReference type="ARBA" id="ARBA00022741"/>
    </source>
</evidence>
<dbReference type="GO" id="GO:0005524">
    <property type="term" value="F:ATP binding"/>
    <property type="evidence" value="ECO:0007669"/>
    <property type="project" value="UniProtKB-KW"/>
</dbReference>
<dbReference type="InterPro" id="IPR003593">
    <property type="entry name" value="AAA+_ATPase"/>
</dbReference>
<dbReference type="EMBL" id="SMLA01000095">
    <property type="protein sequence ID" value="TDD80494.1"/>
    <property type="molecule type" value="Genomic_DNA"/>
</dbReference>
<organism evidence="7 8">
    <name type="scientific">Saccharopolyspora karakumensis</name>
    <dbReference type="NCBI Taxonomy" id="2530386"/>
    <lineage>
        <taxon>Bacteria</taxon>
        <taxon>Bacillati</taxon>
        <taxon>Actinomycetota</taxon>
        <taxon>Actinomycetes</taxon>
        <taxon>Pseudonocardiales</taxon>
        <taxon>Pseudonocardiaceae</taxon>
        <taxon>Saccharopolyspora</taxon>
    </lineage>
</organism>
<dbReference type="PANTHER" id="PTHR11638:SF18">
    <property type="entry name" value="HEAT SHOCK PROTEIN 104"/>
    <property type="match status" value="1"/>
</dbReference>
<proteinExistence type="predicted"/>
<dbReference type="SUPFAM" id="SSF52540">
    <property type="entry name" value="P-loop containing nucleoside triphosphate hydrolases"/>
    <property type="match status" value="1"/>
</dbReference>
<dbReference type="GO" id="GO:0034605">
    <property type="term" value="P:cellular response to heat"/>
    <property type="evidence" value="ECO:0007669"/>
    <property type="project" value="TreeGrafter"/>
</dbReference>
<feature type="domain" description="Clp ATPase C-terminal" evidence="6">
    <location>
        <begin position="178"/>
        <end position="267"/>
    </location>
</feature>
<name>A0A4R5B9V7_9PSEU</name>
<dbReference type="InterPro" id="IPR019489">
    <property type="entry name" value="Clp_ATPase_C"/>
</dbReference>
<keyword evidence="3" id="KW-0143">Chaperone</keyword>
<evidence type="ECO:0000256" key="2">
    <source>
        <dbReference type="ARBA" id="ARBA00022840"/>
    </source>
</evidence>
<dbReference type="PRINTS" id="PR00300">
    <property type="entry name" value="CLPPROTEASEA"/>
</dbReference>
<dbReference type="Gene3D" id="3.40.50.300">
    <property type="entry name" value="P-loop containing nucleotide triphosphate hydrolases"/>
    <property type="match status" value="1"/>
</dbReference>
<dbReference type="Proteomes" id="UP000294723">
    <property type="component" value="Unassembled WGS sequence"/>
</dbReference>
<dbReference type="Gene3D" id="1.10.8.60">
    <property type="match status" value="1"/>
</dbReference>
<feature type="non-terminal residue" evidence="7">
    <location>
        <position position="1"/>
    </location>
</feature>
<reference evidence="7 8" key="1">
    <citation type="submission" date="2019-03" db="EMBL/GenBank/DDBJ databases">
        <title>Draft genome sequences of novel Actinobacteria.</title>
        <authorList>
            <person name="Sahin N."/>
            <person name="Ay H."/>
            <person name="Saygin H."/>
        </authorList>
    </citation>
    <scope>NUCLEOTIDE SEQUENCE [LARGE SCALE GENOMIC DNA]</scope>
    <source>
        <strain evidence="7 8">5K548</strain>
    </source>
</reference>
<gene>
    <name evidence="7" type="ORF">E1202_30375</name>
</gene>
<keyword evidence="8" id="KW-1185">Reference proteome</keyword>
<accession>A0A4R5B9V7</accession>
<feature type="domain" description="AAA+ ATPase" evidence="5">
    <location>
        <begin position="11"/>
        <end position="158"/>
    </location>
</feature>